<dbReference type="PROSITE" id="PS51197">
    <property type="entry name" value="HTH_RRF2_2"/>
    <property type="match status" value="1"/>
</dbReference>
<dbReference type="EMBL" id="JAFVMG010000008">
    <property type="protein sequence ID" value="MBO1328554.1"/>
    <property type="molecule type" value="Genomic_DNA"/>
</dbReference>
<keyword evidence="1" id="KW-0238">DNA-binding</keyword>
<dbReference type="Pfam" id="PF02082">
    <property type="entry name" value="Rrf2"/>
    <property type="match status" value="1"/>
</dbReference>
<evidence type="ECO:0000313" key="2">
    <source>
        <dbReference type="EMBL" id="MBO1328554.1"/>
    </source>
</evidence>
<evidence type="ECO:0000256" key="1">
    <source>
        <dbReference type="ARBA" id="ARBA00023125"/>
    </source>
</evidence>
<dbReference type="InterPro" id="IPR000944">
    <property type="entry name" value="Tscrpt_reg_Rrf2"/>
</dbReference>
<proteinExistence type="predicted"/>
<dbReference type="PANTHER" id="PTHR33221">
    <property type="entry name" value="WINGED HELIX-TURN-HELIX TRANSCRIPTIONAL REGULATOR, RRF2 FAMILY"/>
    <property type="match status" value="1"/>
</dbReference>
<organism evidence="2 3">
    <name type="scientific">Acetobacter suratthaniensis</name>
    <dbReference type="NCBI Taxonomy" id="1502841"/>
    <lineage>
        <taxon>Bacteria</taxon>
        <taxon>Pseudomonadati</taxon>
        <taxon>Pseudomonadota</taxon>
        <taxon>Alphaproteobacteria</taxon>
        <taxon>Acetobacterales</taxon>
        <taxon>Acetobacteraceae</taxon>
        <taxon>Acetobacter</taxon>
    </lineage>
</organism>
<dbReference type="InterPro" id="IPR036390">
    <property type="entry name" value="WH_DNA-bd_sf"/>
</dbReference>
<dbReference type="InterPro" id="IPR036388">
    <property type="entry name" value="WH-like_DNA-bd_sf"/>
</dbReference>
<dbReference type="PANTHER" id="PTHR33221:SF4">
    <property type="entry name" value="HTH-TYPE TRANSCRIPTIONAL REPRESSOR NSRR"/>
    <property type="match status" value="1"/>
</dbReference>
<accession>A0ABS3LMF7</accession>
<comment type="caution">
    <text evidence="2">The sequence shown here is derived from an EMBL/GenBank/DDBJ whole genome shotgun (WGS) entry which is preliminary data.</text>
</comment>
<dbReference type="NCBIfam" id="TIGR00738">
    <property type="entry name" value="rrf2_super"/>
    <property type="match status" value="1"/>
</dbReference>
<dbReference type="Gene3D" id="1.10.10.10">
    <property type="entry name" value="Winged helix-like DNA-binding domain superfamily/Winged helix DNA-binding domain"/>
    <property type="match status" value="1"/>
</dbReference>
<reference evidence="2 3" key="1">
    <citation type="submission" date="2021-03" db="EMBL/GenBank/DDBJ databases">
        <title>The complete genome sequence of Acetobacter suratthaniensis TBRC 1719.</title>
        <authorList>
            <person name="Charoenyingcharoen P."/>
            <person name="Yukphan P."/>
        </authorList>
    </citation>
    <scope>NUCLEOTIDE SEQUENCE [LARGE SCALE GENOMIC DNA]</scope>
    <source>
        <strain evidence="2 3">TBRC 1719</strain>
    </source>
</reference>
<gene>
    <name evidence="2" type="ORF">J2D75_08695</name>
</gene>
<dbReference type="SUPFAM" id="SSF46785">
    <property type="entry name" value="Winged helix' DNA-binding domain"/>
    <property type="match status" value="1"/>
</dbReference>
<sequence length="148" mass="16345">MKLTLQTDYALRALIYLGVRTEGLCSIRQIAQTYRVSEGHMIKVIHRLGMGGFIETIRGRNGGVRLGRAPETIMIGAVVRYMEEDLSLLACMEPGGENRPDLCALMPGCRLRGVLSQAMGAMLGVLDQYTLADVITPHERQRLAEKAE</sequence>
<dbReference type="Proteomes" id="UP000664399">
    <property type="component" value="Unassembled WGS sequence"/>
</dbReference>
<evidence type="ECO:0000313" key="3">
    <source>
        <dbReference type="Proteomes" id="UP000664399"/>
    </source>
</evidence>
<protein>
    <submittedName>
        <fullName evidence="2">Rrf2 family transcriptional regulator</fullName>
    </submittedName>
</protein>
<keyword evidence="3" id="KW-1185">Reference proteome</keyword>
<name>A0ABS3LMF7_9PROT</name>
<dbReference type="RefSeq" id="WP_207854394.1">
    <property type="nucleotide sequence ID" value="NZ_JAFVMG010000008.1"/>
</dbReference>